<gene>
    <name evidence="1" type="ORF">TOPH_09191</name>
</gene>
<dbReference type="EMBL" id="LFRF01000072">
    <property type="protein sequence ID" value="KND86184.1"/>
    <property type="molecule type" value="Genomic_DNA"/>
</dbReference>
<protein>
    <submittedName>
        <fullName evidence="1">Uncharacterized protein</fullName>
    </submittedName>
</protein>
<evidence type="ECO:0000313" key="1">
    <source>
        <dbReference type="EMBL" id="KND86184.1"/>
    </source>
</evidence>
<comment type="caution">
    <text evidence="1">The sequence shown here is derived from an EMBL/GenBank/DDBJ whole genome shotgun (WGS) entry which is preliminary data.</text>
</comment>
<proteinExistence type="predicted"/>
<organism evidence="1 2">
    <name type="scientific">Tolypocladium ophioglossoides (strain CBS 100239)</name>
    <name type="common">Snaketongue truffleclub</name>
    <name type="synonym">Elaphocordyceps ophioglossoides</name>
    <dbReference type="NCBI Taxonomy" id="1163406"/>
    <lineage>
        <taxon>Eukaryota</taxon>
        <taxon>Fungi</taxon>
        <taxon>Dikarya</taxon>
        <taxon>Ascomycota</taxon>
        <taxon>Pezizomycotina</taxon>
        <taxon>Sordariomycetes</taxon>
        <taxon>Hypocreomycetidae</taxon>
        <taxon>Hypocreales</taxon>
        <taxon>Ophiocordycipitaceae</taxon>
        <taxon>Tolypocladium</taxon>
    </lineage>
</organism>
<evidence type="ECO:0000313" key="2">
    <source>
        <dbReference type="Proteomes" id="UP000036947"/>
    </source>
</evidence>
<reference evidence="1 2" key="1">
    <citation type="journal article" date="2015" name="BMC Genomics">
        <title>The genome of the truffle-parasite Tolypocladium ophioglossoides and the evolution of antifungal peptaibiotics.</title>
        <authorList>
            <person name="Quandt C.A."/>
            <person name="Bushley K.E."/>
            <person name="Spatafora J.W."/>
        </authorList>
    </citation>
    <scope>NUCLEOTIDE SEQUENCE [LARGE SCALE GENOMIC DNA]</scope>
    <source>
        <strain evidence="1 2">CBS 100239</strain>
    </source>
</reference>
<sequence>QLALSSTVELEATIIPERGARRGRSTIVGVGKGYLVVVDKCFRGEGEDNLGYIKYIYEPGRRSLLYATEYNK</sequence>
<feature type="non-terminal residue" evidence="1">
    <location>
        <position position="1"/>
    </location>
</feature>
<accession>A0A0L0MWM5</accession>
<keyword evidence="2" id="KW-1185">Reference proteome</keyword>
<name>A0A0L0MWM5_TOLOC</name>
<dbReference type="AlphaFoldDB" id="A0A0L0MWM5"/>
<dbReference type="Proteomes" id="UP000036947">
    <property type="component" value="Unassembled WGS sequence"/>
</dbReference>